<dbReference type="Pfam" id="PF05755">
    <property type="entry name" value="REF"/>
    <property type="match status" value="1"/>
</dbReference>
<evidence type="ECO:0008006" key="4">
    <source>
        <dbReference type="Google" id="ProtNLM"/>
    </source>
</evidence>
<evidence type="ECO:0000256" key="1">
    <source>
        <dbReference type="ARBA" id="ARBA00009737"/>
    </source>
</evidence>
<name>A0A6V7PGI0_ANACO</name>
<protein>
    <recommendedName>
        <fullName evidence="4">Stress-related protein</fullName>
    </recommendedName>
</protein>
<feature type="compositionally biased region" description="Basic and acidic residues" evidence="2">
    <location>
        <begin position="52"/>
        <end position="74"/>
    </location>
</feature>
<dbReference type="PANTHER" id="PTHR33732:SF9">
    <property type="entry name" value="REF_SRPP-LIKE PROTEIN OS05G0151300_LOC_OS05G05940"/>
    <property type="match status" value="1"/>
</dbReference>
<feature type="region of interest" description="Disordered" evidence="2">
    <location>
        <begin position="1"/>
        <end position="74"/>
    </location>
</feature>
<accession>A0A6V7PGI0</accession>
<feature type="compositionally biased region" description="Gly residues" evidence="2">
    <location>
        <begin position="12"/>
        <end position="29"/>
    </location>
</feature>
<dbReference type="EMBL" id="LR862130">
    <property type="protein sequence ID" value="CAD1829981.1"/>
    <property type="molecule type" value="Genomic_DNA"/>
</dbReference>
<reference evidence="3" key="1">
    <citation type="submission" date="2020-07" db="EMBL/GenBank/DDBJ databases">
        <authorList>
            <person name="Lin J."/>
        </authorList>
    </citation>
    <scope>NUCLEOTIDE SEQUENCE</scope>
</reference>
<dbReference type="PANTHER" id="PTHR33732">
    <property type="entry name" value="REF/SRPP-LIKE PROTEIN OS05G0151300/LOC_OS05G05940"/>
    <property type="match status" value="1"/>
</dbReference>
<dbReference type="AlphaFoldDB" id="A0A6V7PGI0"/>
<proteinExistence type="inferred from homology"/>
<dbReference type="InterPro" id="IPR008802">
    <property type="entry name" value="REF"/>
</dbReference>
<sequence>MAESNINDNEGFDGGGVVDDGEGEGGGGEVEVPGVRAGRGGAGAAVRSGGVRVREGERGAAEARGGERRGHREERRRPVYERFHGVPFHLLKFVDRKVGESVQELERHMPSVVKEAPGLARSVADEVQRSGLVGTAAGLARAAIARCEPTAKDLYTKYEPEVERRAVSAWRSLNRLPLFPQVAHVVVPTAAHLSERYNRTVSYSAEQGYTVATYLPLVPTERIARVFGETPNAPEMEPIGAQ</sequence>
<comment type="similarity">
    <text evidence="1">Belongs to the REF/SRPP family.</text>
</comment>
<gene>
    <name evidence="3" type="ORF">CB5_LOCUS13192</name>
</gene>
<evidence type="ECO:0000313" key="3">
    <source>
        <dbReference type="EMBL" id="CAD1829981.1"/>
    </source>
</evidence>
<organism evidence="3">
    <name type="scientific">Ananas comosus var. bracteatus</name>
    <name type="common">red pineapple</name>
    <dbReference type="NCBI Taxonomy" id="296719"/>
    <lineage>
        <taxon>Eukaryota</taxon>
        <taxon>Viridiplantae</taxon>
        <taxon>Streptophyta</taxon>
        <taxon>Embryophyta</taxon>
        <taxon>Tracheophyta</taxon>
        <taxon>Spermatophyta</taxon>
        <taxon>Magnoliopsida</taxon>
        <taxon>Liliopsida</taxon>
        <taxon>Poales</taxon>
        <taxon>Bromeliaceae</taxon>
        <taxon>Bromelioideae</taxon>
        <taxon>Ananas</taxon>
    </lineage>
</organism>
<evidence type="ECO:0000256" key="2">
    <source>
        <dbReference type="SAM" id="MobiDB-lite"/>
    </source>
</evidence>